<keyword evidence="1" id="KW-0812">Transmembrane</keyword>
<dbReference type="RefSeq" id="WP_349215697.1">
    <property type="nucleotide sequence ID" value="NZ_JBBMFA010000084.1"/>
</dbReference>
<proteinExistence type="predicted"/>
<dbReference type="InterPro" id="IPR038750">
    <property type="entry name" value="YczE/YyaS-like"/>
</dbReference>
<accession>A0ABV1GEH0</accession>
<evidence type="ECO:0000256" key="1">
    <source>
        <dbReference type="SAM" id="Phobius"/>
    </source>
</evidence>
<dbReference type="Proteomes" id="UP001477672">
    <property type="component" value="Unassembled WGS sequence"/>
</dbReference>
<comment type="caution">
    <text evidence="2">The sequence shown here is derived from an EMBL/GenBank/DDBJ whole genome shotgun (WGS) entry which is preliminary data.</text>
</comment>
<reference evidence="2 3" key="1">
    <citation type="submission" date="2024-03" db="EMBL/GenBank/DDBJ databases">
        <title>Human intestinal bacterial collection.</title>
        <authorList>
            <person name="Pauvert C."/>
            <person name="Hitch T.C.A."/>
            <person name="Clavel T."/>
        </authorList>
    </citation>
    <scope>NUCLEOTIDE SEQUENCE [LARGE SCALE GENOMIC DNA]</scope>
    <source>
        <strain evidence="2 3">CLA-JM-H11</strain>
    </source>
</reference>
<gene>
    <name evidence="2" type="ORF">WMO24_07265</name>
</gene>
<keyword evidence="3" id="KW-1185">Reference proteome</keyword>
<protein>
    <submittedName>
        <fullName evidence="2">DUF6198 family protein</fullName>
    </submittedName>
</protein>
<dbReference type="PANTHER" id="PTHR40078:SF1">
    <property type="entry name" value="INTEGRAL MEMBRANE PROTEIN"/>
    <property type="match status" value="1"/>
</dbReference>
<dbReference type="EMBL" id="JBBMFA010000084">
    <property type="protein sequence ID" value="MEQ2520226.1"/>
    <property type="molecule type" value="Genomic_DNA"/>
</dbReference>
<sequence length="211" mass="22746">MKQSKWVQRYALFVLGLVINSFGISFITKAALGTSPISSLPYVASLKFSPTLGQFTFVLNCLFILTQALLLRRKFPKIQYLQILVNLIFSGVIDVSMLLLSRMQPETVVAKTISLLAGCAILALGITLEVAANALLVPGEGVVKAIAHVSNRDFGTVKVCFDVTTVALAIVLSLCFFHELRGIGVGTVVSAVLVGMIVKFYRKVLPIPAMG</sequence>
<organism evidence="2 3">
    <name type="scientific">Ruthenibacterium intestinale</name>
    <dbReference type="NCBI Taxonomy" id="3133163"/>
    <lineage>
        <taxon>Bacteria</taxon>
        <taxon>Bacillati</taxon>
        <taxon>Bacillota</taxon>
        <taxon>Clostridia</taxon>
        <taxon>Eubacteriales</taxon>
        <taxon>Oscillospiraceae</taxon>
        <taxon>Ruthenibacterium</taxon>
    </lineage>
</organism>
<evidence type="ECO:0000313" key="3">
    <source>
        <dbReference type="Proteomes" id="UP001477672"/>
    </source>
</evidence>
<name>A0ABV1GEH0_9FIRM</name>
<feature type="transmembrane region" description="Helical" evidence="1">
    <location>
        <begin position="12"/>
        <end position="32"/>
    </location>
</feature>
<keyword evidence="1" id="KW-0472">Membrane</keyword>
<dbReference type="PANTHER" id="PTHR40078">
    <property type="entry name" value="INTEGRAL MEMBRANE PROTEIN-RELATED"/>
    <property type="match status" value="1"/>
</dbReference>
<dbReference type="Pfam" id="PF19700">
    <property type="entry name" value="DUF6198"/>
    <property type="match status" value="1"/>
</dbReference>
<keyword evidence="1" id="KW-1133">Transmembrane helix</keyword>
<feature type="transmembrane region" description="Helical" evidence="1">
    <location>
        <begin position="183"/>
        <end position="201"/>
    </location>
</feature>
<feature type="transmembrane region" description="Helical" evidence="1">
    <location>
        <begin position="52"/>
        <end position="71"/>
    </location>
</feature>
<feature type="transmembrane region" description="Helical" evidence="1">
    <location>
        <begin position="113"/>
        <end position="138"/>
    </location>
</feature>
<feature type="transmembrane region" description="Helical" evidence="1">
    <location>
        <begin position="83"/>
        <end position="101"/>
    </location>
</feature>
<feature type="transmembrane region" description="Helical" evidence="1">
    <location>
        <begin position="159"/>
        <end position="177"/>
    </location>
</feature>
<evidence type="ECO:0000313" key="2">
    <source>
        <dbReference type="EMBL" id="MEQ2520226.1"/>
    </source>
</evidence>